<dbReference type="EnsemblFungi" id="EJT70885">
    <property type="protein sequence ID" value="EJT70885"/>
    <property type="gene ID" value="GGTG_11908"/>
</dbReference>
<evidence type="ECO:0000313" key="4">
    <source>
        <dbReference type="Proteomes" id="UP000006039"/>
    </source>
</evidence>
<dbReference type="VEuPathDB" id="FungiDB:GGTG_11908"/>
<proteinExistence type="predicted"/>
<dbReference type="AlphaFoldDB" id="J3PEH7"/>
<reference evidence="3" key="4">
    <citation type="journal article" date="2015" name="G3 (Bethesda)">
        <title>Genome sequences of three phytopathogenic species of the Magnaporthaceae family of fungi.</title>
        <authorList>
            <person name="Okagaki L.H."/>
            <person name="Nunes C.C."/>
            <person name="Sailsbery J."/>
            <person name="Clay B."/>
            <person name="Brown D."/>
            <person name="John T."/>
            <person name="Oh Y."/>
            <person name="Young N."/>
            <person name="Fitzgerald M."/>
            <person name="Haas B.J."/>
            <person name="Zeng Q."/>
            <person name="Young S."/>
            <person name="Adiconis X."/>
            <person name="Fan L."/>
            <person name="Levin J.Z."/>
            <person name="Mitchell T.K."/>
            <person name="Okubara P.A."/>
            <person name="Farman M.L."/>
            <person name="Kohn L.M."/>
            <person name="Birren B."/>
            <person name="Ma L.-J."/>
            <person name="Dean R.A."/>
        </authorList>
    </citation>
    <scope>NUCLEOTIDE SEQUENCE</scope>
    <source>
        <strain evidence="3">R3-111a-1</strain>
    </source>
</reference>
<name>J3PEH7_GAET3</name>
<dbReference type="RefSeq" id="XP_009228063.1">
    <property type="nucleotide sequence ID" value="XM_009229799.1"/>
</dbReference>
<sequence>MSGVECLDGQGGKLRRTHDSIGTERDRLVETARSLIAKRIKRNDGSSRSGANW</sequence>
<reference evidence="4" key="1">
    <citation type="submission" date="2010-07" db="EMBL/GenBank/DDBJ databases">
        <title>The genome sequence of Gaeumannomyces graminis var. tritici strain R3-111a-1.</title>
        <authorList>
            <consortium name="The Broad Institute Genome Sequencing Platform"/>
            <person name="Ma L.-J."/>
            <person name="Dead R."/>
            <person name="Young S."/>
            <person name="Zeng Q."/>
            <person name="Koehrsen M."/>
            <person name="Alvarado L."/>
            <person name="Berlin A."/>
            <person name="Chapman S.B."/>
            <person name="Chen Z."/>
            <person name="Freedman E."/>
            <person name="Gellesch M."/>
            <person name="Goldberg J."/>
            <person name="Griggs A."/>
            <person name="Gujja S."/>
            <person name="Heilman E.R."/>
            <person name="Heiman D."/>
            <person name="Hepburn T."/>
            <person name="Howarth C."/>
            <person name="Jen D."/>
            <person name="Larson L."/>
            <person name="Mehta T."/>
            <person name="Neiman D."/>
            <person name="Pearson M."/>
            <person name="Roberts A."/>
            <person name="Saif S."/>
            <person name="Shea T."/>
            <person name="Shenoy N."/>
            <person name="Sisk P."/>
            <person name="Stolte C."/>
            <person name="Sykes S."/>
            <person name="Walk T."/>
            <person name="White J."/>
            <person name="Yandava C."/>
            <person name="Haas B."/>
            <person name="Nusbaum C."/>
            <person name="Birren B."/>
        </authorList>
    </citation>
    <scope>NUCLEOTIDE SEQUENCE [LARGE SCALE GENOMIC DNA]</scope>
    <source>
        <strain evidence="4">R3-111a-1</strain>
    </source>
</reference>
<dbReference type="HOGENOM" id="CLU_3068804_0_0_1"/>
<dbReference type="Proteomes" id="UP000006039">
    <property type="component" value="Unassembled WGS sequence"/>
</dbReference>
<protein>
    <submittedName>
        <fullName evidence="2 3">Uncharacterized protein</fullName>
    </submittedName>
</protein>
<reference evidence="2" key="3">
    <citation type="submission" date="2010-09" db="EMBL/GenBank/DDBJ databases">
        <title>Annotation of Gaeumannomyces graminis var. tritici R3-111a-1.</title>
        <authorList>
            <consortium name="The Broad Institute Genome Sequencing Platform"/>
            <person name="Ma L.-J."/>
            <person name="Dead R."/>
            <person name="Young S.K."/>
            <person name="Zeng Q."/>
            <person name="Gargeya S."/>
            <person name="Fitzgerald M."/>
            <person name="Haas B."/>
            <person name="Abouelleil A."/>
            <person name="Alvarado L."/>
            <person name="Arachchi H.M."/>
            <person name="Berlin A."/>
            <person name="Brown A."/>
            <person name="Chapman S.B."/>
            <person name="Chen Z."/>
            <person name="Dunbar C."/>
            <person name="Freedman E."/>
            <person name="Gearin G."/>
            <person name="Gellesch M."/>
            <person name="Goldberg J."/>
            <person name="Griggs A."/>
            <person name="Gujja S."/>
            <person name="Heiman D."/>
            <person name="Howarth C."/>
            <person name="Larson L."/>
            <person name="Lui A."/>
            <person name="MacDonald P.J.P."/>
            <person name="Mehta T."/>
            <person name="Montmayeur A."/>
            <person name="Murphy C."/>
            <person name="Neiman D."/>
            <person name="Pearson M."/>
            <person name="Priest M."/>
            <person name="Roberts A."/>
            <person name="Saif S."/>
            <person name="Shea T."/>
            <person name="Shenoy N."/>
            <person name="Sisk P."/>
            <person name="Stolte C."/>
            <person name="Sykes S."/>
            <person name="Yandava C."/>
            <person name="Wortman J."/>
            <person name="Nusbaum C."/>
            <person name="Birren B."/>
        </authorList>
    </citation>
    <scope>NUCLEOTIDE SEQUENCE</scope>
    <source>
        <strain evidence="2">R3-111a-1</strain>
    </source>
</reference>
<dbReference type="EMBL" id="GL385401">
    <property type="protein sequence ID" value="EJT70885.1"/>
    <property type="molecule type" value="Genomic_DNA"/>
</dbReference>
<evidence type="ECO:0000313" key="2">
    <source>
        <dbReference type="EMBL" id="EJT70885.1"/>
    </source>
</evidence>
<keyword evidence="4" id="KW-1185">Reference proteome</keyword>
<organism evidence="2">
    <name type="scientific">Gaeumannomyces tritici (strain R3-111a-1)</name>
    <name type="common">Wheat and barley take-all root rot fungus</name>
    <name type="synonym">Gaeumannomyces graminis var. tritici</name>
    <dbReference type="NCBI Taxonomy" id="644352"/>
    <lineage>
        <taxon>Eukaryota</taxon>
        <taxon>Fungi</taxon>
        <taxon>Dikarya</taxon>
        <taxon>Ascomycota</taxon>
        <taxon>Pezizomycotina</taxon>
        <taxon>Sordariomycetes</taxon>
        <taxon>Sordariomycetidae</taxon>
        <taxon>Magnaporthales</taxon>
        <taxon>Magnaporthaceae</taxon>
        <taxon>Gaeumannomyces</taxon>
    </lineage>
</organism>
<reference evidence="3" key="5">
    <citation type="submission" date="2018-04" db="UniProtKB">
        <authorList>
            <consortium name="EnsemblFungi"/>
        </authorList>
    </citation>
    <scope>IDENTIFICATION</scope>
    <source>
        <strain evidence="3">R3-111a-1</strain>
    </source>
</reference>
<evidence type="ECO:0000256" key="1">
    <source>
        <dbReference type="SAM" id="MobiDB-lite"/>
    </source>
</evidence>
<gene>
    <name evidence="3" type="primary">20352366</name>
    <name evidence="2" type="ORF">GGTG_11908</name>
</gene>
<evidence type="ECO:0000313" key="3">
    <source>
        <dbReference type="EnsemblFungi" id="EJT70885"/>
    </source>
</evidence>
<feature type="region of interest" description="Disordered" evidence="1">
    <location>
        <begin position="1"/>
        <end position="20"/>
    </location>
</feature>
<dbReference type="GeneID" id="20352366"/>
<reference evidence="2" key="2">
    <citation type="submission" date="2010-07" db="EMBL/GenBank/DDBJ databases">
        <authorList>
            <consortium name="The Broad Institute Genome Sequencing Platform"/>
            <consortium name="Broad Institute Genome Sequencing Center for Infectious Disease"/>
            <person name="Ma L.-J."/>
            <person name="Dead R."/>
            <person name="Young S."/>
            <person name="Zeng Q."/>
            <person name="Koehrsen M."/>
            <person name="Alvarado L."/>
            <person name="Berlin A."/>
            <person name="Chapman S.B."/>
            <person name="Chen Z."/>
            <person name="Freedman E."/>
            <person name="Gellesch M."/>
            <person name="Goldberg J."/>
            <person name="Griggs A."/>
            <person name="Gujja S."/>
            <person name="Heilman E.R."/>
            <person name="Heiman D."/>
            <person name="Hepburn T."/>
            <person name="Howarth C."/>
            <person name="Jen D."/>
            <person name="Larson L."/>
            <person name="Mehta T."/>
            <person name="Neiman D."/>
            <person name="Pearson M."/>
            <person name="Roberts A."/>
            <person name="Saif S."/>
            <person name="Shea T."/>
            <person name="Shenoy N."/>
            <person name="Sisk P."/>
            <person name="Stolte C."/>
            <person name="Sykes S."/>
            <person name="Walk T."/>
            <person name="White J."/>
            <person name="Yandava C."/>
            <person name="Haas B."/>
            <person name="Nusbaum C."/>
            <person name="Birren B."/>
        </authorList>
    </citation>
    <scope>NUCLEOTIDE SEQUENCE</scope>
    <source>
        <strain evidence="2">R3-111a-1</strain>
    </source>
</reference>
<accession>J3PEH7</accession>